<evidence type="ECO:0000256" key="1">
    <source>
        <dbReference type="SAM" id="Phobius"/>
    </source>
</evidence>
<keyword evidence="1" id="KW-0812">Transmembrane</keyword>
<keyword evidence="3" id="KW-1185">Reference proteome</keyword>
<feature type="transmembrane region" description="Helical" evidence="1">
    <location>
        <begin position="136"/>
        <end position="159"/>
    </location>
</feature>
<sequence>MTNSRNLAGYLAAAWGLAYGLVALVWAVTGDGYPFGVNNPDDRTHPLRAVPVDVGAAVFAVVLLGAGVLALAVAGRQAARPPRAARAGVLGIGWTVVAALVFLVPGAHILAIAGYTPMLLIGAPFGWPDDIDYGVIFNWTTANELCAIAGGLLLGRALLTWHRRTSPAAAAGGPVRWGPWVTYVAAAVPAFYGVTRLAWAAGIPLGVEPATLDEPDIALAATGLGGFALVGTVLTIGLLRPWGERFPRWMVGLAGRRVPVRLATVPAAAVAVAVGAASASFLSDADLLRDVASGDLAVLPMAFWPLWSVTLLLAAYAYHRRRTAPAGQAATGAAAGIEARIASSTSVAESPNVAAVSVASSTNGRSH</sequence>
<keyword evidence="1" id="KW-0472">Membrane</keyword>
<proteinExistence type="predicted"/>
<feature type="transmembrane region" description="Helical" evidence="1">
    <location>
        <begin position="217"/>
        <end position="239"/>
    </location>
</feature>
<keyword evidence="1" id="KW-1133">Transmembrane helix</keyword>
<gene>
    <name evidence="2" type="ORF">Air01nite_45270</name>
</gene>
<name>A0ABQ4C6M8_9ACTN</name>
<dbReference type="EMBL" id="BONC01000033">
    <property type="protein sequence ID" value="GIF58432.1"/>
    <property type="molecule type" value="Genomic_DNA"/>
</dbReference>
<feature type="transmembrane region" description="Helical" evidence="1">
    <location>
        <begin position="87"/>
        <end position="116"/>
    </location>
</feature>
<feature type="transmembrane region" description="Helical" evidence="1">
    <location>
        <begin position="49"/>
        <end position="75"/>
    </location>
</feature>
<feature type="transmembrane region" description="Helical" evidence="1">
    <location>
        <begin position="260"/>
        <end position="281"/>
    </location>
</feature>
<evidence type="ECO:0008006" key="4">
    <source>
        <dbReference type="Google" id="ProtNLM"/>
    </source>
</evidence>
<organism evidence="2 3">
    <name type="scientific">Asanoa iriomotensis</name>
    <dbReference type="NCBI Taxonomy" id="234613"/>
    <lineage>
        <taxon>Bacteria</taxon>
        <taxon>Bacillati</taxon>
        <taxon>Actinomycetota</taxon>
        <taxon>Actinomycetes</taxon>
        <taxon>Micromonosporales</taxon>
        <taxon>Micromonosporaceae</taxon>
        <taxon>Asanoa</taxon>
    </lineage>
</organism>
<accession>A0ABQ4C6M8</accession>
<evidence type="ECO:0000313" key="2">
    <source>
        <dbReference type="EMBL" id="GIF58432.1"/>
    </source>
</evidence>
<feature type="transmembrane region" description="Helical" evidence="1">
    <location>
        <begin position="301"/>
        <end position="318"/>
    </location>
</feature>
<dbReference type="Proteomes" id="UP000624325">
    <property type="component" value="Unassembled WGS sequence"/>
</dbReference>
<feature type="transmembrane region" description="Helical" evidence="1">
    <location>
        <begin position="180"/>
        <end position="205"/>
    </location>
</feature>
<reference evidence="2 3" key="1">
    <citation type="submission" date="2021-01" db="EMBL/GenBank/DDBJ databases">
        <title>Whole genome shotgun sequence of Asanoa iriomotensis NBRC 100142.</title>
        <authorList>
            <person name="Komaki H."/>
            <person name="Tamura T."/>
        </authorList>
    </citation>
    <scope>NUCLEOTIDE SEQUENCE [LARGE SCALE GENOMIC DNA]</scope>
    <source>
        <strain evidence="2 3">NBRC 100142</strain>
    </source>
</reference>
<feature type="transmembrane region" description="Helical" evidence="1">
    <location>
        <begin position="7"/>
        <end position="29"/>
    </location>
</feature>
<evidence type="ECO:0000313" key="3">
    <source>
        <dbReference type="Proteomes" id="UP000624325"/>
    </source>
</evidence>
<comment type="caution">
    <text evidence="2">The sequence shown here is derived from an EMBL/GenBank/DDBJ whole genome shotgun (WGS) entry which is preliminary data.</text>
</comment>
<protein>
    <recommendedName>
        <fullName evidence="4">DUF998 domain-containing protein</fullName>
    </recommendedName>
</protein>